<feature type="region of interest" description="Disordered" evidence="1">
    <location>
        <begin position="216"/>
        <end position="243"/>
    </location>
</feature>
<dbReference type="Proteomes" id="UP000220836">
    <property type="component" value="Unassembled WGS sequence"/>
</dbReference>
<dbReference type="InterPro" id="IPR011991">
    <property type="entry name" value="ArsR-like_HTH"/>
</dbReference>
<dbReference type="InterPro" id="IPR021760">
    <property type="entry name" value="RepC_C"/>
</dbReference>
<dbReference type="GO" id="GO:0006355">
    <property type="term" value="P:regulation of DNA-templated transcription"/>
    <property type="evidence" value="ECO:0007669"/>
    <property type="project" value="UniProtKB-ARBA"/>
</dbReference>
<dbReference type="InterPro" id="IPR047611">
    <property type="entry name" value="RepABC_RepC"/>
</dbReference>
<reference evidence="4 5" key="1">
    <citation type="submission" date="2017-05" db="EMBL/GenBank/DDBJ databases">
        <authorList>
            <person name="Song R."/>
            <person name="Chenine A.L."/>
            <person name="Ruprecht R.M."/>
        </authorList>
    </citation>
    <scope>NUCLEOTIDE SEQUENCE [LARGE SCALE GENOMIC DNA]</scope>
    <source>
        <strain evidence="4 5">CECT 8663</strain>
    </source>
</reference>
<feature type="domain" description="Plasmid replication protein C N-terminal" evidence="2">
    <location>
        <begin position="17"/>
        <end position="167"/>
    </location>
</feature>
<name>A0A238KNF3_9RHOB</name>
<dbReference type="RefSeq" id="WP_097805298.1">
    <property type="nucleotide sequence ID" value="NZ_CBDIHF020000003.1"/>
</dbReference>
<dbReference type="Pfam" id="PF03428">
    <property type="entry name" value="RP-C"/>
    <property type="match status" value="1"/>
</dbReference>
<dbReference type="EMBL" id="FXYH01000010">
    <property type="protein sequence ID" value="SMX44211.1"/>
    <property type="molecule type" value="Genomic_DNA"/>
</dbReference>
<dbReference type="Pfam" id="PF11800">
    <property type="entry name" value="RP-C_C"/>
    <property type="match status" value="1"/>
</dbReference>
<evidence type="ECO:0000259" key="3">
    <source>
        <dbReference type="Pfam" id="PF11800"/>
    </source>
</evidence>
<accession>A0A238KNF3</accession>
<dbReference type="AlphaFoldDB" id="A0A238KNF3"/>
<organism evidence="4 5">
    <name type="scientific">Pelagimonas varians</name>
    <dbReference type="NCBI Taxonomy" id="696760"/>
    <lineage>
        <taxon>Bacteria</taxon>
        <taxon>Pseudomonadati</taxon>
        <taxon>Pseudomonadota</taxon>
        <taxon>Alphaproteobacteria</taxon>
        <taxon>Rhodobacterales</taxon>
        <taxon>Roseobacteraceae</taxon>
        <taxon>Pelagimonas</taxon>
    </lineage>
</organism>
<gene>
    <name evidence="4" type="ORF">PEV8663_02817</name>
</gene>
<dbReference type="CDD" id="cd00090">
    <property type="entry name" value="HTH_ARSR"/>
    <property type="match status" value="1"/>
</dbReference>
<dbReference type="OrthoDB" id="7488837at2"/>
<evidence type="ECO:0000256" key="1">
    <source>
        <dbReference type="SAM" id="MobiDB-lite"/>
    </source>
</evidence>
<sequence length="355" mass="39558">MKMTSQSDFGRSDNCVQMQAGPDKWAVLQALSDCAETYGLNNRSLGVLKALMTFLPQRTLPLQPGAAIVYPSNRTLSHRLSGMPESTLRRHLAQLVRAGVVSRSDSPNRKRYARKVGGNNEIAFGFDLAPLAAQAGAIETTALRTNETRERCAVLRDRILVMRHHLQDQALEEPIADLTKILRRKLSESNLLEIIQRLEPLIEPVQNTAIAVPAPAEMSAPDSQNERHIQDSNKSNLDSEERGTSDLSFHDLVAHCKETNALFPDQLKSWPDVLSVARRLVPMLGIDQPVWVQTMDRLGPLQAAIAVFCIHEKMGAIRNPGGYLRHLGQQNLLGRFNIMPMVRALRYRPSVQIVS</sequence>
<evidence type="ECO:0000313" key="5">
    <source>
        <dbReference type="Proteomes" id="UP000220836"/>
    </source>
</evidence>
<keyword evidence="5" id="KW-1185">Reference proteome</keyword>
<evidence type="ECO:0000259" key="2">
    <source>
        <dbReference type="Pfam" id="PF03428"/>
    </source>
</evidence>
<dbReference type="NCBIfam" id="NF040974">
    <property type="entry name" value="RepABC_RepC"/>
    <property type="match status" value="1"/>
</dbReference>
<evidence type="ECO:0000313" key="4">
    <source>
        <dbReference type="EMBL" id="SMX44211.1"/>
    </source>
</evidence>
<dbReference type="InterPro" id="IPR036390">
    <property type="entry name" value="WH_DNA-bd_sf"/>
</dbReference>
<dbReference type="InterPro" id="IPR005090">
    <property type="entry name" value="RepC_N"/>
</dbReference>
<feature type="compositionally biased region" description="Basic and acidic residues" evidence="1">
    <location>
        <begin position="224"/>
        <end position="243"/>
    </location>
</feature>
<protein>
    <submittedName>
        <fullName evidence="4">Uncharacterized protein</fullName>
    </submittedName>
</protein>
<feature type="domain" description="Plasmid replication protein C C-terminal" evidence="3">
    <location>
        <begin position="251"/>
        <end position="346"/>
    </location>
</feature>
<dbReference type="SUPFAM" id="SSF46785">
    <property type="entry name" value="Winged helix' DNA-binding domain"/>
    <property type="match status" value="1"/>
</dbReference>
<proteinExistence type="predicted"/>